<evidence type="ECO:0000259" key="1">
    <source>
        <dbReference type="Pfam" id="PF01370"/>
    </source>
</evidence>
<dbReference type="PANTHER" id="PTHR43245">
    <property type="entry name" value="BIFUNCTIONAL POLYMYXIN RESISTANCE PROTEIN ARNA"/>
    <property type="match status" value="1"/>
</dbReference>
<dbReference type="Gene3D" id="3.90.25.10">
    <property type="entry name" value="UDP-galactose 4-epimerase, domain 1"/>
    <property type="match status" value="1"/>
</dbReference>
<dbReference type="RefSeq" id="WP_236338676.1">
    <property type="nucleotide sequence ID" value="NZ_CAKMMF010000002.1"/>
</dbReference>
<dbReference type="GO" id="GO:0003978">
    <property type="term" value="F:UDP-glucose 4-epimerase activity"/>
    <property type="evidence" value="ECO:0007669"/>
    <property type="project" value="UniProtKB-EC"/>
</dbReference>
<evidence type="ECO:0000313" key="3">
    <source>
        <dbReference type="Proteomes" id="UP000838686"/>
    </source>
</evidence>
<protein>
    <submittedName>
        <fullName evidence="2">UDP-glucose 4-epimerase</fullName>
        <ecNumber evidence="2">5.1.3.2</ecNumber>
    </submittedName>
</protein>
<gene>
    <name evidence="2" type="ORF">PAECIP111893_00443</name>
</gene>
<dbReference type="Gene3D" id="3.40.50.720">
    <property type="entry name" value="NAD(P)-binding Rossmann-like Domain"/>
    <property type="match status" value="1"/>
</dbReference>
<organism evidence="2 3">
    <name type="scientific">Paenibacillus plantiphilus</name>
    <dbReference type="NCBI Taxonomy" id="2905650"/>
    <lineage>
        <taxon>Bacteria</taxon>
        <taxon>Bacillati</taxon>
        <taxon>Bacillota</taxon>
        <taxon>Bacilli</taxon>
        <taxon>Bacillales</taxon>
        <taxon>Paenibacillaceae</taxon>
        <taxon>Paenibacillus</taxon>
    </lineage>
</organism>
<dbReference type="Proteomes" id="UP000838686">
    <property type="component" value="Unassembled WGS sequence"/>
</dbReference>
<dbReference type="InterPro" id="IPR001509">
    <property type="entry name" value="Epimerase_deHydtase"/>
</dbReference>
<dbReference type="InterPro" id="IPR050177">
    <property type="entry name" value="Lipid_A_modif_metabolic_enz"/>
</dbReference>
<reference evidence="2" key="1">
    <citation type="submission" date="2022-01" db="EMBL/GenBank/DDBJ databases">
        <authorList>
            <person name="Criscuolo A."/>
        </authorList>
    </citation>
    <scope>NUCLEOTIDE SEQUENCE</scope>
    <source>
        <strain evidence="2">CIP111893</strain>
    </source>
</reference>
<comment type="caution">
    <text evidence="2">The sequence shown here is derived from an EMBL/GenBank/DDBJ whole genome shotgun (WGS) entry which is preliminary data.</text>
</comment>
<accession>A0ABM9BRL4</accession>
<keyword evidence="2" id="KW-0413">Isomerase</keyword>
<proteinExistence type="predicted"/>
<dbReference type="EC" id="5.1.3.2" evidence="2"/>
<name>A0ABM9BRL4_9BACL</name>
<sequence length="309" mass="34245">MRILITGGAGFIGSNIADACKKDGHEILIVDNFSTGLEKNLEYGHQCVRIDINADEMQQVFRDFKPEVVIHNAAQVSVGRSLKEPLLDQEINIRGTLNILQGCVDNGVRKIIYPSSAAVYGLPSYLPIKESHTINPESFYGITKYTPELYIKSFNKLYGLDYTILRYSNVYGPRQDPRGEGGVIAIFLDKISRGERPVVLGDGYQTRDFIFIDDVVNANLASLCLGSQGTVNVSSNTSVSLNELLNILGEIVGNSLSPIYEEERPGDIRDSQLDNSCAIQMLSWTPQIDLKTGLSNTLIYYNKSRKVLL</sequence>
<dbReference type="InterPro" id="IPR036291">
    <property type="entry name" value="NAD(P)-bd_dom_sf"/>
</dbReference>
<feature type="domain" description="NAD-dependent epimerase/dehydratase" evidence="1">
    <location>
        <begin position="3"/>
        <end position="225"/>
    </location>
</feature>
<keyword evidence="3" id="KW-1185">Reference proteome</keyword>
<dbReference type="EMBL" id="CAKMMF010000002">
    <property type="protein sequence ID" value="CAH1193359.1"/>
    <property type="molecule type" value="Genomic_DNA"/>
</dbReference>
<dbReference type="PANTHER" id="PTHR43245:SF13">
    <property type="entry name" value="UDP-D-APIOSE_UDP-D-XYLOSE SYNTHASE 2"/>
    <property type="match status" value="1"/>
</dbReference>
<dbReference type="Pfam" id="PF01370">
    <property type="entry name" value="Epimerase"/>
    <property type="match status" value="1"/>
</dbReference>
<dbReference type="SUPFAM" id="SSF51735">
    <property type="entry name" value="NAD(P)-binding Rossmann-fold domains"/>
    <property type="match status" value="1"/>
</dbReference>
<evidence type="ECO:0000313" key="2">
    <source>
        <dbReference type="EMBL" id="CAH1193359.1"/>
    </source>
</evidence>